<dbReference type="OrthoDB" id="3252634at2759"/>
<comment type="caution">
    <text evidence="2">The sequence shown here is derived from an EMBL/GenBank/DDBJ whole genome shotgun (WGS) entry which is preliminary data.</text>
</comment>
<evidence type="ECO:0000313" key="3">
    <source>
        <dbReference type="Proteomes" id="UP000298030"/>
    </source>
</evidence>
<organism evidence="2 3">
    <name type="scientific">Coprinellus micaceus</name>
    <name type="common">Glistening ink-cap mushroom</name>
    <name type="synonym">Coprinus micaceus</name>
    <dbReference type="NCBI Taxonomy" id="71717"/>
    <lineage>
        <taxon>Eukaryota</taxon>
        <taxon>Fungi</taxon>
        <taxon>Dikarya</taxon>
        <taxon>Basidiomycota</taxon>
        <taxon>Agaricomycotina</taxon>
        <taxon>Agaricomycetes</taxon>
        <taxon>Agaricomycetidae</taxon>
        <taxon>Agaricales</taxon>
        <taxon>Agaricineae</taxon>
        <taxon>Psathyrellaceae</taxon>
        <taxon>Coprinellus</taxon>
    </lineage>
</organism>
<sequence length="275" mass="32147">MTNTKTKTDMPAPGTRGAPKFSGRAKKLEEFWEAFKDAAKACNVMDDDKAEVALRYVKRKMDKRLWKALEGYEGPKKNYANWKKAVNDIYTEDEKDYQMDLTDLNKLIHRNSKKKISKERHLLKYHRNFILVANPLVTDSTIAPQQKDIYFWQGFHPKNQKAILERVNVLKASTHKPSDILTINDVLEAGKFLYSSRSFEQRFRLKKAKGNEDEQRKKRQKQKGKALKKKKVEVTTKRVSFDMGRVEDPEKKRLDEVEELSRKLSSMRVNDTAYA</sequence>
<evidence type="ECO:0000256" key="1">
    <source>
        <dbReference type="SAM" id="MobiDB-lite"/>
    </source>
</evidence>
<feature type="non-terminal residue" evidence="2">
    <location>
        <position position="275"/>
    </location>
</feature>
<dbReference type="Proteomes" id="UP000298030">
    <property type="component" value="Unassembled WGS sequence"/>
</dbReference>
<proteinExistence type="predicted"/>
<keyword evidence="3" id="KW-1185">Reference proteome</keyword>
<evidence type="ECO:0000313" key="2">
    <source>
        <dbReference type="EMBL" id="TEB20717.1"/>
    </source>
</evidence>
<feature type="compositionally biased region" description="Basic residues" evidence="1">
    <location>
        <begin position="217"/>
        <end position="231"/>
    </location>
</feature>
<reference evidence="2 3" key="1">
    <citation type="journal article" date="2019" name="Nat. Ecol. Evol.">
        <title>Megaphylogeny resolves global patterns of mushroom evolution.</title>
        <authorList>
            <person name="Varga T."/>
            <person name="Krizsan K."/>
            <person name="Foldi C."/>
            <person name="Dima B."/>
            <person name="Sanchez-Garcia M."/>
            <person name="Sanchez-Ramirez S."/>
            <person name="Szollosi G.J."/>
            <person name="Szarkandi J.G."/>
            <person name="Papp V."/>
            <person name="Albert L."/>
            <person name="Andreopoulos W."/>
            <person name="Angelini C."/>
            <person name="Antonin V."/>
            <person name="Barry K.W."/>
            <person name="Bougher N.L."/>
            <person name="Buchanan P."/>
            <person name="Buyck B."/>
            <person name="Bense V."/>
            <person name="Catcheside P."/>
            <person name="Chovatia M."/>
            <person name="Cooper J."/>
            <person name="Damon W."/>
            <person name="Desjardin D."/>
            <person name="Finy P."/>
            <person name="Geml J."/>
            <person name="Haridas S."/>
            <person name="Hughes K."/>
            <person name="Justo A."/>
            <person name="Karasinski D."/>
            <person name="Kautmanova I."/>
            <person name="Kiss B."/>
            <person name="Kocsube S."/>
            <person name="Kotiranta H."/>
            <person name="LaButti K.M."/>
            <person name="Lechner B.E."/>
            <person name="Liimatainen K."/>
            <person name="Lipzen A."/>
            <person name="Lukacs Z."/>
            <person name="Mihaltcheva S."/>
            <person name="Morgado L.N."/>
            <person name="Niskanen T."/>
            <person name="Noordeloos M.E."/>
            <person name="Ohm R.A."/>
            <person name="Ortiz-Santana B."/>
            <person name="Ovrebo C."/>
            <person name="Racz N."/>
            <person name="Riley R."/>
            <person name="Savchenko A."/>
            <person name="Shiryaev A."/>
            <person name="Soop K."/>
            <person name="Spirin V."/>
            <person name="Szebenyi C."/>
            <person name="Tomsovsky M."/>
            <person name="Tulloss R.E."/>
            <person name="Uehling J."/>
            <person name="Grigoriev I.V."/>
            <person name="Vagvolgyi C."/>
            <person name="Papp T."/>
            <person name="Martin F.M."/>
            <person name="Miettinen O."/>
            <person name="Hibbett D.S."/>
            <person name="Nagy L.G."/>
        </authorList>
    </citation>
    <scope>NUCLEOTIDE SEQUENCE [LARGE SCALE GENOMIC DNA]</scope>
    <source>
        <strain evidence="2 3">FP101781</strain>
    </source>
</reference>
<feature type="region of interest" description="Disordered" evidence="1">
    <location>
        <begin position="208"/>
        <end position="232"/>
    </location>
</feature>
<accession>A0A4Y7SFS0</accession>
<gene>
    <name evidence="2" type="ORF">FA13DRAFT_1590497</name>
</gene>
<name>A0A4Y7SFS0_COPMI</name>
<protein>
    <submittedName>
        <fullName evidence="2">Uncharacterized protein</fullName>
    </submittedName>
</protein>
<feature type="region of interest" description="Disordered" evidence="1">
    <location>
        <begin position="1"/>
        <end position="22"/>
    </location>
</feature>
<dbReference type="EMBL" id="QPFP01000133">
    <property type="protein sequence ID" value="TEB20717.1"/>
    <property type="molecule type" value="Genomic_DNA"/>
</dbReference>
<feature type="region of interest" description="Disordered" evidence="1">
    <location>
        <begin position="255"/>
        <end position="275"/>
    </location>
</feature>
<dbReference type="AlphaFoldDB" id="A0A4Y7SFS0"/>
<dbReference type="STRING" id="71717.A0A4Y7SFS0"/>